<proteinExistence type="predicted"/>
<dbReference type="GO" id="GO:0003723">
    <property type="term" value="F:RNA binding"/>
    <property type="evidence" value="ECO:0007669"/>
    <property type="project" value="InterPro"/>
</dbReference>
<feature type="domain" description="RRM" evidence="2">
    <location>
        <begin position="11"/>
        <end position="65"/>
    </location>
</feature>
<evidence type="ECO:0000313" key="4">
    <source>
        <dbReference type="Proteomes" id="UP001178507"/>
    </source>
</evidence>
<feature type="region of interest" description="Disordered" evidence="1">
    <location>
        <begin position="203"/>
        <end position="242"/>
    </location>
</feature>
<dbReference type="CDD" id="cd00590">
    <property type="entry name" value="RRM_SF"/>
    <property type="match status" value="1"/>
</dbReference>
<name>A0AA36I015_9DINO</name>
<dbReference type="AlphaFoldDB" id="A0AA36I015"/>
<evidence type="ECO:0000256" key="1">
    <source>
        <dbReference type="SAM" id="MobiDB-lite"/>
    </source>
</evidence>
<feature type="compositionally biased region" description="Basic and acidic residues" evidence="1">
    <location>
        <begin position="214"/>
        <end position="224"/>
    </location>
</feature>
<dbReference type="InterPro" id="IPR012677">
    <property type="entry name" value="Nucleotide-bd_a/b_plait_sf"/>
</dbReference>
<reference evidence="3" key="1">
    <citation type="submission" date="2023-08" db="EMBL/GenBank/DDBJ databases">
        <authorList>
            <person name="Chen Y."/>
            <person name="Shah S."/>
            <person name="Dougan E. K."/>
            <person name="Thang M."/>
            <person name="Chan C."/>
        </authorList>
    </citation>
    <scope>NUCLEOTIDE SEQUENCE</scope>
</reference>
<evidence type="ECO:0000259" key="2">
    <source>
        <dbReference type="Pfam" id="PF00076"/>
    </source>
</evidence>
<feature type="compositionally biased region" description="Acidic residues" evidence="1">
    <location>
        <begin position="232"/>
        <end position="242"/>
    </location>
</feature>
<dbReference type="InterPro" id="IPR000504">
    <property type="entry name" value="RRM_dom"/>
</dbReference>
<protein>
    <recommendedName>
        <fullName evidence="2">RRM domain-containing protein</fullName>
    </recommendedName>
</protein>
<feature type="compositionally biased region" description="Basic and acidic residues" evidence="1">
    <location>
        <begin position="150"/>
        <end position="174"/>
    </location>
</feature>
<feature type="compositionally biased region" description="Basic and acidic residues" evidence="1">
    <location>
        <begin position="123"/>
        <end position="139"/>
    </location>
</feature>
<dbReference type="Gene3D" id="3.30.70.330">
    <property type="match status" value="1"/>
</dbReference>
<dbReference type="SUPFAM" id="SSF54928">
    <property type="entry name" value="RNA-binding domain, RBD"/>
    <property type="match status" value="1"/>
</dbReference>
<keyword evidence="4" id="KW-1185">Reference proteome</keyword>
<dbReference type="Pfam" id="PF00076">
    <property type="entry name" value="RRM_1"/>
    <property type="match status" value="1"/>
</dbReference>
<evidence type="ECO:0000313" key="3">
    <source>
        <dbReference type="EMBL" id="CAJ1378454.1"/>
    </source>
</evidence>
<dbReference type="Proteomes" id="UP001178507">
    <property type="component" value="Unassembled WGS sequence"/>
</dbReference>
<dbReference type="EMBL" id="CAUJNA010000546">
    <property type="protein sequence ID" value="CAJ1378454.1"/>
    <property type="molecule type" value="Genomic_DNA"/>
</dbReference>
<organism evidence="3 4">
    <name type="scientific">Effrenium voratum</name>
    <dbReference type="NCBI Taxonomy" id="2562239"/>
    <lineage>
        <taxon>Eukaryota</taxon>
        <taxon>Sar</taxon>
        <taxon>Alveolata</taxon>
        <taxon>Dinophyceae</taxon>
        <taxon>Suessiales</taxon>
        <taxon>Symbiodiniaceae</taxon>
        <taxon>Effrenium</taxon>
    </lineage>
</organism>
<dbReference type="InterPro" id="IPR035979">
    <property type="entry name" value="RBD_domain_sf"/>
</dbReference>
<accession>A0AA36I015</accession>
<sequence>MPAGTTALDLVQGITEYSSRIALKMLFTQFGEVTACWIPPLEHRTNERAYVKFGTTKAAQAAWEASQAGQLFLDGVALRAEWRMAPARTQDSRDFEARGSNLMTSRDLMRAQMRGGGGGGGGGRDERGGKGKGGRRDLDGGGSRALMMDRVPRRNDDRSERDRDKKKERERSREKDRYGLGFDLFKKQVYAFICFRRQNWKRKSRSRSRKRRDRSASKREEPKALQDAPVAVDEEEVTTAII</sequence>
<gene>
    <name evidence="3" type="ORF">EVOR1521_LOCUS6995</name>
</gene>
<feature type="region of interest" description="Disordered" evidence="1">
    <location>
        <begin position="90"/>
        <end position="174"/>
    </location>
</feature>
<feature type="compositionally biased region" description="Basic residues" evidence="1">
    <location>
        <begin position="203"/>
        <end position="213"/>
    </location>
</feature>
<comment type="caution">
    <text evidence="3">The sequence shown here is derived from an EMBL/GenBank/DDBJ whole genome shotgun (WGS) entry which is preliminary data.</text>
</comment>